<name>A0ABQ4U8X4_9HYPH</name>
<evidence type="ECO:0000259" key="1">
    <source>
        <dbReference type="Pfam" id="PF07238"/>
    </source>
</evidence>
<gene>
    <name evidence="2" type="ORF">LNAOJCKE_0844</name>
</gene>
<dbReference type="Proteomes" id="UP001055039">
    <property type="component" value="Unassembled WGS sequence"/>
</dbReference>
<proteinExistence type="predicted"/>
<dbReference type="SUPFAM" id="SSF141371">
    <property type="entry name" value="PilZ domain-like"/>
    <property type="match status" value="1"/>
</dbReference>
<protein>
    <recommendedName>
        <fullName evidence="1">PilZ domain-containing protein</fullName>
    </recommendedName>
</protein>
<evidence type="ECO:0000313" key="3">
    <source>
        <dbReference type="Proteomes" id="UP001055039"/>
    </source>
</evidence>
<comment type="caution">
    <text evidence="2">The sequence shown here is derived from an EMBL/GenBank/DDBJ whole genome shotgun (WGS) entry which is preliminary data.</text>
</comment>
<reference evidence="2" key="1">
    <citation type="journal article" date="2021" name="Front. Microbiol.">
        <title>Comprehensive Comparative Genomics and Phenotyping of Methylobacterium Species.</title>
        <authorList>
            <person name="Alessa O."/>
            <person name="Ogura Y."/>
            <person name="Fujitani Y."/>
            <person name="Takami H."/>
            <person name="Hayashi T."/>
            <person name="Sahin N."/>
            <person name="Tani A."/>
        </authorList>
    </citation>
    <scope>NUCLEOTIDE SEQUENCE</scope>
    <source>
        <strain evidence="2">NBRC 15686</strain>
    </source>
</reference>
<accession>A0ABQ4U8X4</accession>
<dbReference type="EMBL" id="BPRC01000001">
    <property type="protein sequence ID" value="GJE63647.1"/>
    <property type="molecule type" value="Genomic_DNA"/>
</dbReference>
<reference evidence="2" key="2">
    <citation type="submission" date="2021-08" db="EMBL/GenBank/DDBJ databases">
        <authorList>
            <person name="Tani A."/>
            <person name="Ola A."/>
            <person name="Ogura Y."/>
            <person name="Katsura K."/>
            <person name="Hayashi T."/>
        </authorList>
    </citation>
    <scope>NUCLEOTIDE SEQUENCE</scope>
    <source>
        <strain evidence="2">NBRC 15686</strain>
    </source>
</reference>
<dbReference type="Pfam" id="PF07238">
    <property type="entry name" value="PilZ"/>
    <property type="match status" value="1"/>
</dbReference>
<feature type="domain" description="PilZ" evidence="1">
    <location>
        <begin position="151"/>
        <end position="228"/>
    </location>
</feature>
<dbReference type="InterPro" id="IPR009875">
    <property type="entry name" value="PilZ_domain"/>
</dbReference>
<sequence>MFASAREHPPRRIIREKVRKSRGILSVFPSGLCFQGDVPTTRCSMTEHLTPDLYTVILPALCWSRRQPDFYAVTQDVSREGISFRSAAEPALDEQITCSIRYIGQVDARVVRTDDRLFLVRLKASRQRAAEVARTLLALSREQERTLQPARAHPRISPDRKDVLVTLEDGRVLPGRLINVSASGAALALDHTLSAGASITIGSTAAQVVRIFRDGIGAAFAFPFDPGQVHAGIRL</sequence>
<evidence type="ECO:0000313" key="2">
    <source>
        <dbReference type="EMBL" id="GJE63647.1"/>
    </source>
</evidence>
<organism evidence="2 3">
    <name type="scientific">Methylorubrum aminovorans</name>
    <dbReference type="NCBI Taxonomy" id="269069"/>
    <lineage>
        <taxon>Bacteria</taxon>
        <taxon>Pseudomonadati</taxon>
        <taxon>Pseudomonadota</taxon>
        <taxon>Alphaproteobacteria</taxon>
        <taxon>Hyphomicrobiales</taxon>
        <taxon>Methylobacteriaceae</taxon>
        <taxon>Methylorubrum</taxon>
    </lineage>
</organism>
<keyword evidence="3" id="KW-1185">Reference proteome</keyword>